<dbReference type="InterPro" id="IPR052548">
    <property type="entry name" value="Type_VII_TA_antitoxin"/>
</dbReference>
<reference evidence="2 3" key="1">
    <citation type="journal article" date="2016" name="Nat. Commun.">
        <title>Thousands of microbial genomes shed light on interconnected biogeochemical processes in an aquifer system.</title>
        <authorList>
            <person name="Anantharaman K."/>
            <person name="Brown C.T."/>
            <person name="Hug L.A."/>
            <person name="Sharon I."/>
            <person name="Castelle C.J."/>
            <person name="Probst A.J."/>
            <person name="Thomas B.C."/>
            <person name="Singh A."/>
            <person name="Wilkins M.J."/>
            <person name="Karaoz U."/>
            <person name="Brodie E.L."/>
            <person name="Williams K.H."/>
            <person name="Hubbard S.S."/>
            <person name="Banfield J.F."/>
        </authorList>
    </citation>
    <scope>NUCLEOTIDE SEQUENCE [LARGE SCALE GENOMIC DNA]</scope>
</reference>
<evidence type="ECO:0000313" key="3">
    <source>
        <dbReference type="Proteomes" id="UP000178943"/>
    </source>
</evidence>
<dbReference type="InterPro" id="IPR043519">
    <property type="entry name" value="NT_sf"/>
</dbReference>
<comment type="caution">
    <text evidence="2">The sequence shown here is derived from an EMBL/GenBank/DDBJ whole genome shotgun (WGS) entry which is preliminary data.</text>
</comment>
<dbReference type="STRING" id="1817863.A2Y62_09960"/>
<dbReference type="AlphaFoldDB" id="A0A1F5V5X2"/>
<feature type="domain" description="Polymerase nucleotidyl transferase" evidence="1">
    <location>
        <begin position="21"/>
        <end position="89"/>
    </location>
</feature>
<dbReference type="PANTHER" id="PTHR33933:SF1">
    <property type="entry name" value="PROTEIN ADENYLYLTRANSFERASE MNTA-RELATED"/>
    <property type="match status" value="1"/>
</dbReference>
<dbReference type="Gene3D" id="3.30.460.10">
    <property type="entry name" value="Beta Polymerase, domain 2"/>
    <property type="match status" value="1"/>
</dbReference>
<dbReference type="InterPro" id="IPR002934">
    <property type="entry name" value="Polymerase_NTP_transf_dom"/>
</dbReference>
<evidence type="ECO:0000313" key="2">
    <source>
        <dbReference type="EMBL" id="OGF58805.1"/>
    </source>
</evidence>
<name>A0A1F5V5X2_9BACT</name>
<gene>
    <name evidence="2" type="ORF">A2Y62_09960</name>
</gene>
<dbReference type="PANTHER" id="PTHR33933">
    <property type="entry name" value="NUCLEOTIDYLTRANSFERASE"/>
    <property type="match status" value="1"/>
</dbReference>
<dbReference type="SUPFAM" id="SSF81301">
    <property type="entry name" value="Nucleotidyltransferase"/>
    <property type="match status" value="1"/>
</dbReference>
<sequence>MTKDLHMTNNRMLKELKNKLRIALHDSIISIRLFGSRARGDYDSESDIDVAFIVKDHNREIRNKILAIVTELESKYYIPLSITIFSNQDFKRLKKKERRIALDIEQEGITL</sequence>
<organism evidence="2 3">
    <name type="scientific">Candidatus Fischerbacteria bacterium RBG_13_37_8</name>
    <dbReference type="NCBI Taxonomy" id="1817863"/>
    <lineage>
        <taxon>Bacteria</taxon>
        <taxon>Candidatus Fischeribacteriota</taxon>
    </lineage>
</organism>
<dbReference type="Proteomes" id="UP000178943">
    <property type="component" value="Unassembled WGS sequence"/>
</dbReference>
<evidence type="ECO:0000259" key="1">
    <source>
        <dbReference type="Pfam" id="PF01909"/>
    </source>
</evidence>
<dbReference type="GO" id="GO:0016779">
    <property type="term" value="F:nucleotidyltransferase activity"/>
    <property type="evidence" value="ECO:0007669"/>
    <property type="project" value="InterPro"/>
</dbReference>
<proteinExistence type="predicted"/>
<protein>
    <recommendedName>
        <fullName evidence="1">Polymerase nucleotidyl transferase domain-containing protein</fullName>
    </recommendedName>
</protein>
<dbReference type="Pfam" id="PF01909">
    <property type="entry name" value="NTP_transf_2"/>
    <property type="match status" value="1"/>
</dbReference>
<dbReference type="EMBL" id="MFGW01000232">
    <property type="protein sequence ID" value="OGF58805.1"/>
    <property type="molecule type" value="Genomic_DNA"/>
</dbReference>
<dbReference type="CDD" id="cd05403">
    <property type="entry name" value="NT_KNTase_like"/>
    <property type="match status" value="1"/>
</dbReference>
<accession>A0A1F5V5X2</accession>